<organism evidence="1 2">
    <name type="scientific">Sinanaerobacter chloroacetimidivorans</name>
    <dbReference type="NCBI Taxonomy" id="2818044"/>
    <lineage>
        <taxon>Bacteria</taxon>
        <taxon>Bacillati</taxon>
        <taxon>Bacillota</taxon>
        <taxon>Clostridia</taxon>
        <taxon>Peptostreptococcales</taxon>
        <taxon>Anaerovoracaceae</taxon>
        <taxon>Sinanaerobacter</taxon>
    </lineage>
</organism>
<dbReference type="Proteomes" id="UP000675664">
    <property type="component" value="Unassembled WGS sequence"/>
</dbReference>
<dbReference type="RefSeq" id="WP_227016580.1">
    <property type="nucleotide sequence ID" value="NZ_JAGSND010000001.1"/>
</dbReference>
<keyword evidence="2" id="KW-1185">Reference proteome</keyword>
<dbReference type="EMBL" id="JAGSND010000001">
    <property type="protein sequence ID" value="MBR0596450.1"/>
    <property type="molecule type" value="Genomic_DNA"/>
</dbReference>
<comment type="caution">
    <text evidence="1">The sequence shown here is derived from an EMBL/GenBank/DDBJ whole genome shotgun (WGS) entry which is preliminary data.</text>
</comment>
<proteinExistence type="predicted"/>
<accession>A0A8J7VZX3</accession>
<name>A0A8J7VZX3_9FIRM</name>
<protein>
    <submittedName>
        <fullName evidence="1">Nucleoid-associated protein</fullName>
    </submittedName>
</protein>
<reference evidence="1" key="2">
    <citation type="submission" date="2021-04" db="EMBL/GenBank/DDBJ databases">
        <authorList>
            <person name="Liu J."/>
        </authorList>
    </citation>
    <scope>NUCLEOTIDE SEQUENCE</scope>
    <source>
        <strain evidence="1">BAD-6</strain>
    </source>
</reference>
<dbReference type="AlphaFoldDB" id="A0A8J7VZX3"/>
<evidence type="ECO:0000313" key="1">
    <source>
        <dbReference type="EMBL" id="MBR0596450.1"/>
    </source>
</evidence>
<evidence type="ECO:0000313" key="2">
    <source>
        <dbReference type="Proteomes" id="UP000675664"/>
    </source>
</evidence>
<gene>
    <name evidence="1" type="ORF">KCX82_01045</name>
</gene>
<sequence length="357" mass="41047">MIIYKSFHNIDVSNGALTRKEIPPDFTSFVNEYIRFATRNDSIKMYTVHDDNTTVVNCIGGIVSIAADLTSLSDEQKGELDSYSHSIADKLLREEQQAQERIAATGKQIKKGSLIQAFVKTDTDEYIYIIAKVEHSEWYDGESLQKNFGFPSEKKNVWKSAVFPLLIDEETSFDTVRIYTDNDAKYWATQFLELNEERSDQTNTSTAFNAMEMELKRKVKKQSERDYYNLRNTLIHTMKTPQQINYSEFVNALVGGYQPDKADLDLTKLQAALLELPEKKNFDRQFNTIPDAIKKRRRLKFPVTTGIELSIAEDVENYRDAITAKTHTNGSRYIEIACEENSTYELFCECNVNVMSN</sequence>
<reference evidence="1" key="1">
    <citation type="submission" date="2021-04" db="EMBL/GenBank/DDBJ databases">
        <title>Sinoanaerobacter chloroacetimidivorans sp. nov., an obligate anaerobic bacterium isolated from anaerobic sludge.</title>
        <authorList>
            <person name="Bao Y."/>
        </authorList>
    </citation>
    <scope>NUCLEOTIDE SEQUENCE</scope>
    <source>
        <strain evidence="1">BAD-6</strain>
    </source>
</reference>